<feature type="domain" description="G-protein coupled receptors family 2 profile 2" evidence="7">
    <location>
        <begin position="15"/>
        <end position="308"/>
    </location>
</feature>
<feature type="transmembrane region" description="Helical" evidence="6">
    <location>
        <begin position="210"/>
        <end position="229"/>
    </location>
</feature>
<proteinExistence type="predicted"/>
<feature type="transmembrane region" description="Helical" evidence="6">
    <location>
        <begin position="250"/>
        <end position="268"/>
    </location>
</feature>
<dbReference type="AlphaFoldDB" id="A0A8B8B1Y7"/>
<organism evidence="8 9">
    <name type="scientific">Crassostrea virginica</name>
    <name type="common">Eastern oyster</name>
    <dbReference type="NCBI Taxonomy" id="6565"/>
    <lineage>
        <taxon>Eukaryota</taxon>
        <taxon>Metazoa</taxon>
        <taxon>Spiralia</taxon>
        <taxon>Lophotrochozoa</taxon>
        <taxon>Mollusca</taxon>
        <taxon>Bivalvia</taxon>
        <taxon>Autobranchia</taxon>
        <taxon>Pteriomorphia</taxon>
        <taxon>Ostreida</taxon>
        <taxon>Ostreoidea</taxon>
        <taxon>Ostreidae</taxon>
        <taxon>Crassostrea</taxon>
    </lineage>
</organism>
<evidence type="ECO:0000256" key="6">
    <source>
        <dbReference type="SAM" id="Phobius"/>
    </source>
</evidence>
<feature type="transmembrane region" description="Helical" evidence="6">
    <location>
        <begin position="15"/>
        <end position="38"/>
    </location>
</feature>
<dbReference type="GO" id="GO:0007166">
    <property type="term" value="P:cell surface receptor signaling pathway"/>
    <property type="evidence" value="ECO:0007669"/>
    <property type="project" value="InterPro"/>
</dbReference>
<evidence type="ECO:0000256" key="2">
    <source>
        <dbReference type="ARBA" id="ARBA00022692"/>
    </source>
</evidence>
<protein>
    <submittedName>
        <fullName evidence="9">G-protein coupled receptor 157-like</fullName>
    </submittedName>
</protein>
<reference evidence="8" key="1">
    <citation type="submission" date="2024-06" db="UniProtKB">
        <authorList>
            <consortium name="RefSeq"/>
        </authorList>
    </citation>
    <scope>NUCLEOTIDE SEQUENCE [LARGE SCALE GENOMIC DNA]</scope>
</reference>
<dbReference type="SUPFAM" id="SSF81321">
    <property type="entry name" value="Family A G protein-coupled receptor-like"/>
    <property type="match status" value="1"/>
</dbReference>
<name>A0A8B8B1Y7_CRAVI</name>
<feature type="compositionally biased region" description="Polar residues" evidence="5">
    <location>
        <begin position="342"/>
        <end position="351"/>
    </location>
</feature>
<evidence type="ECO:0000256" key="5">
    <source>
        <dbReference type="SAM" id="MobiDB-lite"/>
    </source>
</evidence>
<dbReference type="OrthoDB" id="100006at2759"/>
<dbReference type="RefSeq" id="XP_022297321.1">
    <property type="nucleotide sequence ID" value="XM_022441613.1"/>
</dbReference>
<dbReference type="Gene3D" id="1.20.1070.10">
    <property type="entry name" value="Rhodopsin 7-helix transmembrane proteins"/>
    <property type="match status" value="1"/>
</dbReference>
<feature type="compositionally biased region" description="Polar residues" evidence="5">
    <location>
        <begin position="361"/>
        <end position="375"/>
    </location>
</feature>
<keyword evidence="3 6" id="KW-1133">Transmembrane helix</keyword>
<gene>
    <name evidence="9" type="primary">LOC111106788</name>
</gene>
<feature type="transmembrane region" description="Helical" evidence="6">
    <location>
        <begin position="158"/>
        <end position="180"/>
    </location>
</feature>
<evidence type="ECO:0000313" key="9">
    <source>
        <dbReference type="RefSeq" id="XP_022297321.1"/>
    </source>
</evidence>
<feature type="transmembrane region" description="Helical" evidence="6">
    <location>
        <begin position="50"/>
        <end position="72"/>
    </location>
</feature>
<sequence>MSNTTFQFTNRDETYAILTACTSSLSIFGGVGIVTIYVCFRELRTCGRKLLVYLSLMDALTAFGNILGVIWLMCRAGTSCRNVYESMEFCRLHAALTIFSSISSFLWMIIIGVCLLKSIVWNKPTFARTYMKVFCITAWSIPESTTTEQITKQGKCSMCNLVICLGVVAVLALSLGVIGYDKTIASWCWIDPGTPAILFWQFFTGKAWEMSTYILTIIMYTVVRCYLFKHANKNLALSKKKSRKAALQEANLKLTFVPVVFIVLRVWGTLRFLLGNLAHYDSPWISYMQGIGDSSQGFANFILYCALTDNVRARVFSAVCLRGVDRQSTGITGQRQLRAATVDTQASSNDVTRTEELPGSNIDQRIKPNTSSRSH</sequence>
<comment type="subcellular location">
    <subcellularLocation>
        <location evidence="1">Membrane</location>
        <topology evidence="1">Multi-pass membrane protein</topology>
    </subcellularLocation>
</comment>
<dbReference type="GeneID" id="111106788"/>
<keyword evidence="4 6" id="KW-0472">Membrane</keyword>
<dbReference type="GO" id="GO:0007189">
    <property type="term" value="P:adenylate cyclase-activating G protein-coupled receptor signaling pathway"/>
    <property type="evidence" value="ECO:0007669"/>
    <property type="project" value="TreeGrafter"/>
</dbReference>
<reference evidence="9" key="2">
    <citation type="submission" date="2025-08" db="UniProtKB">
        <authorList>
            <consortium name="RefSeq"/>
        </authorList>
    </citation>
    <scope>IDENTIFICATION</scope>
    <source>
        <tissue evidence="9">Whole sample</tissue>
    </source>
</reference>
<accession>A0A8B8B1Y7</accession>
<evidence type="ECO:0000256" key="4">
    <source>
        <dbReference type="ARBA" id="ARBA00023136"/>
    </source>
</evidence>
<evidence type="ECO:0000313" key="8">
    <source>
        <dbReference type="Proteomes" id="UP000694844"/>
    </source>
</evidence>
<dbReference type="Proteomes" id="UP000694844">
    <property type="component" value="Chromosome 1"/>
</dbReference>
<dbReference type="GO" id="GO:0005886">
    <property type="term" value="C:plasma membrane"/>
    <property type="evidence" value="ECO:0007669"/>
    <property type="project" value="TreeGrafter"/>
</dbReference>
<dbReference type="PROSITE" id="PS50261">
    <property type="entry name" value="G_PROTEIN_RECEP_F2_4"/>
    <property type="match status" value="1"/>
</dbReference>
<dbReference type="InterPro" id="IPR017981">
    <property type="entry name" value="GPCR_2-like_7TM"/>
</dbReference>
<evidence type="ECO:0000259" key="7">
    <source>
        <dbReference type="PROSITE" id="PS50261"/>
    </source>
</evidence>
<keyword evidence="8" id="KW-1185">Reference proteome</keyword>
<keyword evidence="2 6" id="KW-0812">Transmembrane</keyword>
<dbReference type="KEGG" id="cvn:111106788"/>
<evidence type="ECO:0000256" key="3">
    <source>
        <dbReference type="ARBA" id="ARBA00022989"/>
    </source>
</evidence>
<feature type="transmembrane region" description="Helical" evidence="6">
    <location>
        <begin position="92"/>
        <end position="116"/>
    </location>
</feature>
<feature type="region of interest" description="Disordered" evidence="5">
    <location>
        <begin position="342"/>
        <end position="375"/>
    </location>
</feature>
<dbReference type="PANTHER" id="PTHR23112">
    <property type="entry name" value="G PROTEIN-COUPLED RECEPTOR 157-RELATED"/>
    <property type="match status" value="1"/>
</dbReference>
<dbReference type="PANTHER" id="PTHR23112:SF47">
    <property type="entry name" value="G-PROTEIN COUPLED RECEPTOR 157"/>
    <property type="match status" value="1"/>
</dbReference>
<dbReference type="GO" id="GO:0004930">
    <property type="term" value="F:G protein-coupled receptor activity"/>
    <property type="evidence" value="ECO:0007669"/>
    <property type="project" value="TreeGrafter"/>
</dbReference>
<evidence type="ECO:0000256" key="1">
    <source>
        <dbReference type="ARBA" id="ARBA00004141"/>
    </source>
</evidence>